<evidence type="ECO:0000313" key="2">
    <source>
        <dbReference type="Proteomes" id="UP001314169"/>
    </source>
</evidence>
<keyword evidence="2" id="KW-1185">Reference proteome</keyword>
<proteinExistence type="predicted"/>
<accession>A0ABP0ACD0</accession>
<organism evidence="1 2">
    <name type="scientific">Pipistrellus nathusii</name>
    <name type="common">Nathusius' pipistrelle</name>
    <dbReference type="NCBI Taxonomy" id="59473"/>
    <lineage>
        <taxon>Eukaryota</taxon>
        <taxon>Metazoa</taxon>
        <taxon>Chordata</taxon>
        <taxon>Craniata</taxon>
        <taxon>Vertebrata</taxon>
        <taxon>Euteleostomi</taxon>
        <taxon>Mammalia</taxon>
        <taxon>Eutheria</taxon>
        <taxon>Laurasiatheria</taxon>
        <taxon>Chiroptera</taxon>
        <taxon>Yangochiroptera</taxon>
        <taxon>Vespertilionidae</taxon>
        <taxon>Pipistrellus</taxon>
    </lineage>
</organism>
<evidence type="ECO:0000313" key="1">
    <source>
        <dbReference type="EMBL" id="CAK6448176.1"/>
    </source>
</evidence>
<protein>
    <submittedName>
        <fullName evidence="1">Uncharacterized protein</fullName>
    </submittedName>
</protein>
<sequence length="156" mass="17232">MSLLLSGLWIIFILPLIKFPWNALIFSKQLLLDTWKHWEEKAPALPTSPSLQLFFWVTSCQNINAISKSSLLASEAKAFGELNVLGHGAGKILEVSSIILMAKLKAGLLFRPLVQLWCVLPVEAAFESWHFAGTDSSPNGRLGLQWKVDSSTVPGM</sequence>
<dbReference type="EMBL" id="OY882865">
    <property type="protein sequence ID" value="CAK6448176.1"/>
    <property type="molecule type" value="Genomic_DNA"/>
</dbReference>
<name>A0ABP0ACD0_PIPNA</name>
<reference evidence="1" key="1">
    <citation type="submission" date="2023-12" db="EMBL/GenBank/DDBJ databases">
        <authorList>
            <person name="Brown T."/>
        </authorList>
    </citation>
    <scope>NUCLEOTIDE SEQUENCE</scope>
</reference>
<gene>
    <name evidence="1" type="ORF">MPIPNATIZW_LOCUS16482</name>
</gene>
<dbReference type="Proteomes" id="UP001314169">
    <property type="component" value="Chromosome 8"/>
</dbReference>